<dbReference type="AlphaFoldDB" id="A0A037ZGC0"/>
<dbReference type="InterPro" id="IPR023614">
    <property type="entry name" value="Porin_dom_sf"/>
</dbReference>
<evidence type="ECO:0000313" key="4">
    <source>
        <dbReference type="Proteomes" id="UP000026249"/>
    </source>
</evidence>
<proteinExistence type="predicted"/>
<comment type="caution">
    <text evidence="3">The sequence shown here is derived from an EMBL/GenBank/DDBJ whole genome shotgun (WGS) entry which is preliminary data.</text>
</comment>
<dbReference type="Gene3D" id="2.40.160.10">
    <property type="entry name" value="Porin"/>
    <property type="match status" value="1"/>
</dbReference>
<reference evidence="3 4" key="1">
    <citation type="submission" date="2014-03" db="EMBL/GenBank/DDBJ databases">
        <title>Draft Genome Sequence of Actibacterium mucosum KCTC 23349, a Marine Alphaproteobacterium with Complex Ionic Requirements Isolated from Mediterranean Seawater at Malvarrosa Beach, Valencia, Spain.</title>
        <authorList>
            <person name="Arahal D.R."/>
            <person name="Shao Z."/>
            <person name="Lai Q."/>
            <person name="Pujalte M.J."/>
        </authorList>
    </citation>
    <scope>NUCLEOTIDE SEQUENCE [LARGE SCALE GENOMIC DNA]</scope>
    <source>
        <strain evidence="3 4">KCTC 23349</strain>
    </source>
</reference>
<feature type="domain" description="Porin" evidence="2">
    <location>
        <begin position="15"/>
        <end position="345"/>
    </location>
</feature>
<protein>
    <recommendedName>
        <fullName evidence="2">Porin domain-containing protein</fullName>
    </recommendedName>
</protein>
<name>A0A037ZGC0_9RHOB</name>
<evidence type="ECO:0000256" key="1">
    <source>
        <dbReference type="SAM" id="SignalP"/>
    </source>
</evidence>
<feature type="signal peptide" evidence="1">
    <location>
        <begin position="1"/>
        <end position="26"/>
    </location>
</feature>
<dbReference type="EMBL" id="JFKE01000007">
    <property type="protein sequence ID" value="KAJ54581.1"/>
    <property type="molecule type" value="Genomic_DNA"/>
</dbReference>
<evidence type="ECO:0000259" key="2">
    <source>
        <dbReference type="Pfam" id="PF13609"/>
    </source>
</evidence>
<feature type="chain" id="PRO_5001559466" description="Porin domain-containing protein" evidence="1">
    <location>
        <begin position="27"/>
        <end position="364"/>
    </location>
</feature>
<gene>
    <name evidence="3" type="ORF">ACMU_17905</name>
</gene>
<dbReference type="STRING" id="1454373.ACMU_17905"/>
<dbReference type="OrthoDB" id="974738at2"/>
<organism evidence="3 4">
    <name type="scientific">Actibacterium mucosum KCTC 23349</name>
    <dbReference type="NCBI Taxonomy" id="1454373"/>
    <lineage>
        <taxon>Bacteria</taxon>
        <taxon>Pseudomonadati</taxon>
        <taxon>Pseudomonadota</taxon>
        <taxon>Alphaproteobacteria</taxon>
        <taxon>Rhodobacterales</taxon>
        <taxon>Roseobacteraceae</taxon>
        <taxon>Actibacterium</taxon>
    </lineage>
</organism>
<dbReference type="RefSeq" id="WP_035261447.1">
    <property type="nucleotide sequence ID" value="NZ_JFKE01000007.1"/>
</dbReference>
<dbReference type="GO" id="GO:0016020">
    <property type="term" value="C:membrane"/>
    <property type="evidence" value="ECO:0007669"/>
    <property type="project" value="InterPro"/>
</dbReference>
<dbReference type="InterPro" id="IPR033900">
    <property type="entry name" value="Gram_neg_porin_domain"/>
</dbReference>
<sequence>MTKKSIVSLSALAAALSATMVAPAFAEGTSIKSKTGKSEVVFYGQINRGILFADNGTEDEVFFVDNDNSSTRFGFEAKHSAGALSFGAKLELQVESNSTGGGIDFGNTNGSLGISERVADLYVSGAFGKIFLGQGSSASDGSSEADLSGTGVVAYSGIGDLAGTLSFNNSGGFGVTVGDVFSNFDGLGRNDRLRYESPSFGGFTFGASIASDDAFDIAANWAGEFDGFEVAAAASYVDPGDASGVDEQYSASASILLDNGLNFTVAGGEQELAAGGPNPTFGYVKAGYQADIFSVGKTAFSVDYYEGDDVGFAGTESTSYGIAAVQKFDDLGLEAYAAFRNYEFDSAANDDDLTAVLLGARLKF</sequence>
<dbReference type="SUPFAM" id="SSF56935">
    <property type="entry name" value="Porins"/>
    <property type="match status" value="1"/>
</dbReference>
<dbReference type="Pfam" id="PF13609">
    <property type="entry name" value="Porin_4"/>
    <property type="match status" value="1"/>
</dbReference>
<accession>A0A037ZGC0</accession>
<dbReference type="Proteomes" id="UP000026249">
    <property type="component" value="Unassembled WGS sequence"/>
</dbReference>
<keyword evidence="1" id="KW-0732">Signal</keyword>
<keyword evidence="4" id="KW-1185">Reference proteome</keyword>
<dbReference type="GO" id="GO:0015288">
    <property type="term" value="F:porin activity"/>
    <property type="evidence" value="ECO:0007669"/>
    <property type="project" value="InterPro"/>
</dbReference>
<evidence type="ECO:0000313" key="3">
    <source>
        <dbReference type="EMBL" id="KAJ54581.1"/>
    </source>
</evidence>